<evidence type="ECO:0000313" key="3">
    <source>
        <dbReference type="Proteomes" id="UP001146351"/>
    </source>
</evidence>
<reference evidence="2" key="1">
    <citation type="submission" date="2022-11" db="EMBL/GenBank/DDBJ databases">
        <authorList>
            <person name="Petersen C."/>
        </authorList>
    </citation>
    <scope>NUCLEOTIDE SEQUENCE</scope>
    <source>
        <strain evidence="2">IBT 21917</strain>
    </source>
</reference>
<evidence type="ECO:0000313" key="2">
    <source>
        <dbReference type="EMBL" id="KAJ5155249.1"/>
    </source>
</evidence>
<organism evidence="2 3">
    <name type="scientific">Penicillium capsulatum</name>
    <dbReference type="NCBI Taxonomy" id="69766"/>
    <lineage>
        <taxon>Eukaryota</taxon>
        <taxon>Fungi</taxon>
        <taxon>Dikarya</taxon>
        <taxon>Ascomycota</taxon>
        <taxon>Pezizomycotina</taxon>
        <taxon>Eurotiomycetes</taxon>
        <taxon>Eurotiomycetidae</taxon>
        <taxon>Eurotiales</taxon>
        <taxon>Aspergillaceae</taxon>
        <taxon>Penicillium</taxon>
    </lineage>
</organism>
<sequence>MSVTTISHARLDRHIFPKNSGPRPSLRPPKNEVAFRKEHIAEYQMALVVKPQGHSQSKVAYDIFHDAGADAFTASGRKYNDRECREFRDKSGLPLFDIYKKPWYSPDAYTITMPGSNDADSTILKASPDWGTNQLTMIFRNGAGDEERSEGSRGSRLTVVKHGHLMNTFDVSDNSRKIIQLRESVNHNNKLALRRKSRSKYRPALDLTVTPGVDIALASAIGILVSDWYYGSE</sequence>
<protein>
    <recommendedName>
        <fullName evidence="4">Tubby C-terminal domain-containing protein</fullName>
    </recommendedName>
</protein>
<dbReference type="EMBL" id="JAPQKO010000006">
    <property type="protein sequence ID" value="KAJ5155249.1"/>
    <property type="molecule type" value="Genomic_DNA"/>
</dbReference>
<reference evidence="2" key="2">
    <citation type="journal article" date="2023" name="IMA Fungus">
        <title>Comparative genomic study of the Penicillium genus elucidates a diverse pangenome and 15 lateral gene transfer events.</title>
        <authorList>
            <person name="Petersen C."/>
            <person name="Sorensen T."/>
            <person name="Nielsen M.R."/>
            <person name="Sondergaard T.E."/>
            <person name="Sorensen J.L."/>
            <person name="Fitzpatrick D.A."/>
            <person name="Frisvad J.C."/>
            <person name="Nielsen K.L."/>
        </authorList>
    </citation>
    <scope>NUCLEOTIDE SEQUENCE</scope>
    <source>
        <strain evidence="2">IBT 21917</strain>
    </source>
</reference>
<name>A0A9W9LGC9_9EURO</name>
<evidence type="ECO:0000256" key="1">
    <source>
        <dbReference type="ARBA" id="ARBA00005437"/>
    </source>
</evidence>
<comment type="caution">
    <text evidence="2">The sequence shown here is derived from an EMBL/GenBank/DDBJ whole genome shotgun (WGS) entry which is preliminary data.</text>
</comment>
<dbReference type="InterPro" id="IPR007612">
    <property type="entry name" value="LOR"/>
</dbReference>
<dbReference type="OrthoDB" id="97518at2759"/>
<gene>
    <name evidence="2" type="ORF">N7492_008052</name>
</gene>
<dbReference type="SUPFAM" id="SSF54518">
    <property type="entry name" value="Tubby C-terminal domain-like"/>
    <property type="match status" value="1"/>
</dbReference>
<keyword evidence="3" id="KW-1185">Reference proteome</keyword>
<dbReference type="InterPro" id="IPR038595">
    <property type="entry name" value="LOR_sf"/>
</dbReference>
<dbReference type="AlphaFoldDB" id="A0A9W9LGC9"/>
<dbReference type="Pfam" id="PF04525">
    <property type="entry name" value="LOR"/>
    <property type="match status" value="1"/>
</dbReference>
<proteinExistence type="inferred from homology"/>
<comment type="similarity">
    <text evidence="1">Belongs to the LOR family.</text>
</comment>
<accession>A0A9W9LGC9</accession>
<dbReference type="Proteomes" id="UP001146351">
    <property type="component" value="Unassembled WGS sequence"/>
</dbReference>
<dbReference type="Gene3D" id="2.40.160.200">
    <property type="entry name" value="LURP1-related"/>
    <property type="match status" value="1"/>
</dbReference>
<evidence type="ECO:0008006" key="4">
    <source>
        <dbReference type="Google" id="ProtNLM"/>
    </source>
</evidence>
<dbReference type="InterPro" id="IPR025659">
    <property type="entry name" value="Tubby-like_C"/>
</dbReference>